<comment type="similarity">
    <text evidence="2">Belongs to the DapA family.</text>
</comment>
<dbReference type="InterPro" id="IPR002220">
    <property type="entry name" value="DapA-like"/>
</dbReference>
<dbReference type="AlphaFoldDB" id="A0A7S7NTZ5"/>
<dbReference type="PANTHER" id="PTHR12128:SF72">
    <property type="entry name" value="DIHYDRODIPICOLINATE SYNTHASE"/>
    <property type="match status" value="1"/>
</dbReference>
<dbReference type="InterPro" id="IPR013785">
    <property type="entry name" value="Aldolase_TIM"/>
</dbReference>
<reference evidence="5 6" key="1">
    <citation type="submission" date="2020-10" db="EMBL/GenBank/DDBJ databases">
        <title>Complete genome sequence of Paludibaculum fermentans P105T, a facultatively anaerobic acidobacterium capable of dissimilatory Fe(III) reduction.</title>
        <authorList>
            <person name="Dedysh S.N."/>
            <person name="Beletsky A.V."/>
            <person name="Kulichevskaya I.S."/>
            <person name="Mardanov A.V."/>
            <person name="Ravin N.V."/>
        </authorList>
    </citation>
    <scope>NUCLEOTIDE SEQUENCE [LARGE SCALE GENOMIC DNA]</scope>
    <source>
        <strain evidence="5 6">P105</strain>
    </source>
</reference>
<evidence type="ECO:0000256" key="4">
    <source>
        <dbReference type="PIRSR" id="PIRSR001365-2"/>
    </source>
</evidence>
<name>A0A7S7NTZ5_PALFE</name>
<dbReference type="SUPFAM" id="SSF51569">
    <property type="entry name" value="Aldolase"/>
    <property type="match status" value="1"/>
</dbReference>
<evidence type="ECO:0000256" key="2">
    <source>
        <dbReference type="PIRNR" id="PIRNR001365"/>
    </source>
</evidence>
<dbReference type="PANTHER" id="PTHR12128">
    <property type="entry name" value="DIHYDRODIPICOLINATE SYNTHASE"/>
    <property type="match status" value="1"/>
</dbReference>
<dbReference type="PIRSF" id="PIRSF001365">
    <property type="entry name" value="DHDPS"/>
    <property type="match status" value="1"/>
</dbReference>
<feature type="active site" description="Schiff-base intermediate with substrate" evidence="3">
    <location>
        <position position="163"/>
    </location>
</feature>
<sequence length="295" mass="31714">MNWNGVIPAITTPFLEDMSVDHEFFARHCQWQIENGCSGVVALGSLGEGATLTFEEKEAVLKTAVKAIGPNSPVVAGVSALSTDEAVRIAKMAADAGCSGLMVLPPYVYCGDWREMKAHVAAVFQATPLPCMLYNNPVAYKTDFVPEQVMELLAEYPTLVAIKESSADVRRVAALRALAGSRLKILVGVDDLIFEAAMAGASGWIAGLVNAFPAESVALFDASIRGDKVRAFEIYKWFLPLLRMDTVPKFVQLIKLAQEMVGMGNARVRGPRLELTGAELAEAKAVIAEALATRP</sequence>
<dbReference type="Gene3D" id="3.20.20.70">
    <property type="entry name" value="Aldolase class I"/>
    <property type="match status" value="1"/>
</dbReference>
<protein>
    <submittedName>
        <fullName evidence="5">Dihydrodipicolinate synthase family protein</fullName>
    </submittedName>
</protein>
<dbReference type="RefSeq" id="WP_194451404.1">
    <property type="nucleotide sequence ID" value="NZ_CP063849.1"/>
</dbReference>
<evidence type="ECO:0000256" key="1">
    <source>
        <dbReference type="ARBA" id="ARBA00023239"/>
    </source>
</evidence>
<dbReference type="CDD" id="cd00408">
    <property type="entry name" value="DHDPS-like"/>
    <property type="match status" value="1"/>
</dbReference>
<accession>A0A7S7NTZ5</accession>
<feature type="binding site" evidence="4">
    <location>
        <position position="205"/>
    </location>
    <ligand>
        <name>pyruvate</name>
        <dbReference type="ChEBI" id="CHEBI:15361"/>
    </ligand>
</feature>
<dbReference type="Proteomes" id="UP000593892">
    <property type="component" value="Chromosome"/>
</dbReference>
<dbReference type="Pfam" id="PF00701">
    <property type="entry name" value="DHDPS"/>
    <property type="match status" value="1"/>
</dbReference>
<evidence type="ECO:0000256" key="3">
    <source>
        <dbReference type="PIRSR" id="PIRSR001365-1"/>
    </source>
</evidence>
<dbReference type="KEGG" id="pfer:IRI77_07260"/>
<dbReference type="SMART" id="SM01130">
    <property type="entry name" value="DHDPS"/>
    <property type="match status" value="1"/>
</dbReference>
<dbReference type="GO" id="GO:0008840">
    <property type="term" value="F:4-hydroxy-tetrahydrodipicolinate synthase activity"/>
    <property type="evidence" value="ECO:0007669"/>
    <property type="project" value="TreeGrafter"/>
</dbReference>
<gene>
    <name evidence="5" type="ORF">IRI77_07260</name>
</gene>
<dbReference type="PRINTS" id="PR00146">
    <property type="entry name" value="DHPICSNTHASE"/>
</dbReference>
<proteinExistence type="inferred from homology"/>
<organism evidence="5 6">
    <name type="scientific">Paludibaculum fermentans</name>
    <dbReference type="NCBI Taxonomy" id="1473598"/>
    <lineage>
        <taxon>Bacteria</taxon>
        <taxon>Pseudomonadati</taxon>
        <taxon>Acidobacteriota</taxon>
        <taxon>Terriglobia</taxon>
        <taxon>Bryobacterales</taxon>
        <taxon>Bryobacteraceae</taxon>
        <taxon>Paludibaculum</taxon>
    </lineage>
</organism>
<evidence type="ECO:0000313" key="5">
    <source>
        <dbReference type="EMBL" id="QOY89742.1"/>
    </source>
</evidence>
<feature type="active site" description="Proton donor/acceptor" evidence="3">
    <location>
        <position position="134"/>
    </location>
</feature>
<keyword evidence="6" id="KW-1185">Reference proteome</keyword>
<dbReference type="EMBL" id="CP063849">
    <property type="protein sequence ID" value="QOY89742.1"/>
    <property type="molecule type" value="Genomic_DNA"/>
</dbReference>
<evidence type="ECO:0000313" key="6">
    <source>
        <dbReference type="Proteomes" id="UP000593892"/>
    </source>
</evidence>
<keyword evidence="1 2" id="KW-0456">Lyase</keyword>